<accession>A0A7C9L7N7</accession>
<keyword evidence="1" id="KW-1133">Transmembrane helix</keyword>
<sequence length="173" mass="19384">MRHQRDDDEGHGLLAALAGVVLIPIFLAVLWIVIVFNVRYRTCVQLENGANLGYEAVFDLSRPYLQPIAVPRLNDGTPILRDKLWSIKITPTSIYGLSLEPVDERGYRFAWRADVGLVLEADNPAEYERLVAEAGHANWDIEINNIGTGALMNRLVDRPGFDVGRCPTSLITW</sequence>
<dbReference type="AlphaFoldDB" id="A0A7C9L7N7"/>
<gene>
    <name evidence="2" type="ORF">FH759_07060</name>
</gene>
<protein>
    <submittedName>
        <fullName evidence="2">Uncharacterized protein</fullName>
    </submittedName>
</protein>
<evidence type="ECO:0000313" key="2">
    <source>
        <dbReference type="EMBL" id="MTJ04435.1"/>
    </source>
</evidence>
<evidence type="ECO:0000313" key="3">
    <source>
        <dbReference type="Proteomes" id="UP000483078"/>
    </source>
</evidence>
<evidence type="ECO:0000256" key="1">
    <source>
        <dbReference type="SAM" id="Phobius"/>
    </source>
</evidence>
<dbReference type="EMBL" id="VENJ01000008">
    <property type="protein sequence ID" value="MTJ04435.1"/>
    <property type="molecule type" value="Genomic_DNA"/>
</dbReference>
<name>A0A7C9L7N7_9RHOB</name>
<comment type="caution">
    <text evidence="2">The sequence shown here is derived from an EMBL/GenBank/DDBJ whole genome shotgun (WGS) entry which is preliminary data.</text>
</comment>
<keyword evidence="1" id="KW-0472">Membrane</keyword>
<proteinExistence type="predicted"/>
<keyword evidence="1" id="KW-0812">Transmembrane</keyword>
<reference evidence="2 3" key="1">
    <citation type="submission" date="2019-06" db="EMBL/GenBank/DDBJ databases">
        <title>Enrichment of Autotrophic Halophilic Microorganisms from Red Sea Brine Pool Using Microbial Electrosynthesis System.</title>
        <authorList>
            <person name="Alqahtani M.F."/>
            <person name="Bajracharya S."/>
            <person name="Katuri K.P."/>
            <person name="Ali M."/>
            <person name="Saikaly P.E."/>
        </authorList>
    </citation>
    <scope>NUCLEOTIDE SEQUENCE [LARGE SCALE GENOMIC DNA]</scope>
    <source>
        <strain evidence="2">MES6</strain>
    </source>
</reference>
<feature type="transmembrane region" description="Helical" evidence="1">
    <location>
        <begin position="12"/>
        <end position="36"/>
    </location>
</feature>
<organism evidence="2 3">
    <name type="scientific">Sediminimonas qiaohouensis</name>
    <dbReference type="NCBI Taxonomy" id="552061"/>
    <lineage>
        <taxon>Bacteria</taxon>
        <taxon>Pseudomonadati</taxon>
        <taxon>Pseudomonadota</taxon>
        <taxon>Alphaproteobacteria</taxon>
        <taxon>Rhodobacterales</taxon>
        <taxon>Roseobacteraceae</taxon>
        <taxon>Sediminimonas</taxon>
    </lineage>
</organism>
<dbReference type="Proteomes" id="UP000483078">
    <property type="component" value="Unassembled WGS sequence"/>
</dbReference>
<dbReference type="RefSeq" id="WP_273249083.1">
    <property type="nucleotide sequence ID" value="NZ_VENJ01000008.1"/>
</dbReference>